<dbReference type="Pfam" id="PF08668">
    <property type="entry name" value="HDOD"/>
    <property type="match status" value="1"/>
</dbReference>
<dbReference type="InterPro" id="IPR052340">
    <property type="entry name" value="RNase_Y/CdgJ"/>
</dbReference>
<keyword evidence="3" id="KW-1185">Reference proteome</keyword>
<dbReference type="Proteomes" id="UP001156664">
    <property type="component" value="Unassembled WGS sequence"/>
</dbReference>
<dbReference type="EMBL" id="BSOJ01000006">
    <property type="protein sequence ID" value="GLR25299.1"/>
    <property type="molecule type" value="Genomic_DNA"/>
</dbReference>
<evidence type="ECO:0000313" key="2">
    <source>
        <dbReference type="EMBL" id="GLR25299.1"/>
    </source>
</evidence>
<evidence type="ECO:0000259" key="1">
    <source>
        <dbReference type="PROSITE" id="PS51833"/>
    </source>
</evidence>
<feature type="domain" description="HDOD" evidence="1">
    <location>
        <begin position="8"/>
        <end position="201"/>
    </location>
</feature>
<dbReference type="PANTHER" id="PTHR33525">
    <property type="match status" value="1"/>
</dbReference>
<accession>A0ABQ5YL64</accession>
<gene>
    <name evidence="2" type="ORF">GCM10007875_03870</name>
</gene>
<dbReference type="PROSITE" id="PS51833">
    <property type="entry name" value="HDOD"/>
    <property type="match status" value="1"/>
</dbReference>
<dbReference type="SUPFAM" id="SSF109604">
    <property type="entry name" value="HD-domain/PDEase-like"/>
    <property type="match status" value="1"/>
</dbReference>
<dbReference type="PANTHER" id="PTHR33525:SF3">
    <property type="entry name" value="RIBONUCLEASE Y"/>
    <property type="match status" value="1"/>
</dbReference>
<reference evidence="3" key="1">
    <citation type="journal article" date="2019" name="Int. J. Syst. Evol. Microbiol.">
        <title>The Global Catalogue of Microorganisms (GCM) 10K type strain sequencing project: providing services to taxonomists for standard genome sequencing and annotation.</title>
        <authorList>
            <consortium name="The Broad Institute Genomics Platform"/>
            <consortium name="The Broad Institute Genome Sequencing Center for Infectious Disease"/>
            <person name="Wu L."/>
            <person name="Ma J."/>
        </authorList>
    </citation>
    <scope>NUCLEOTIDE SEQUENCE [LARGE SCALE GENOMIC DNA]</scope>
    <source>
        <strain evidence="3">NBRC 105857</strain>
    </source>
</reference>
<evidence type="ECO:0000313" key="3">
    <source>
        <dbReference type="Proteomes" id="UP001156664"/>
    </source>
</evidence>
<comment type="caution">
    <text evidence="2">The sequence shown here is derived from an EMBL/GenBank/DDBJ whole genome shotgun (WGS) entry which is preliminary data.</text>
</comment>
<protein>
    <recommendedName>
        <fullName evidence="1">HDOD domain-containing protein</fullName>
    </recommendedName>
</protein>
<organism evidence="2 3">
    <name type="scientific">Limnobacter litoralis</name>
    <dbReference type="NCBI Taxonomy" id="481366"/>
    <lineage>
        <taxon>Bacteria</taxon>
        <taxon>Pseudomonadati</taxon>
        <taxon>Pseudomonadota</taxon>
        <taxon>Betaproteobacteria</taxon>
        <taxon>Burkholderiales</taxon>
        <taxon>Burkholderiaceae</taxon>
        <taxon>Limnobacter</taxon>
    </lineage>
</organism>
<proteinExistence type="predicted"/>
<sequence length="270" mass="29644">MLDSVRVLPSIPKALQEILLTLNKENTGTADVCVPLSADPALTAKVLRMSNCAHFGHSRQIATVEEAVLMVGMSAVRTMVIASGLMGSFSDIPGFDMQRFWRLSLLSGNLAREIARKTDVPAEEAYTAGLMHGLGILAIHGAFPEPASEIDKVCGDRSPCDRAELEFDQLGFHHGDVGAEIAHRWHLPDQIANALRYYAYPRRSGASDMAAVVHCAVAFAMDLVDEAPQDQWGHRIHPALSQRLHIDWDKVSDRATLYLAMRDMVNDMVS</sequence>
<dbReference type="InterPro" id="IPR013976">
    <property type="entry name" value="HDOD"/>
</dbReference>
<name>A0ABQ5YL64_9BURK</name>
<dbReference type="Gene3D" id="1.10.3210.10">
    <property type="entry name" value="Hypothetical protein af1432"/>
    <property type="match status" value="1"/>
</dbReference>